<organism evidence="1 2">
    <name type="scientific">Thermoanaerobaculum aquaticum</name>
    <dbReference type="NCBI Taxonomy" id="1312852"/>
    <lineage>
        <taxon>Bacteria</taxon>
        <taxon>Pseudomonadati</taxon>
        <taxon>Acidobacteriota</taxon>
        <taxon>Thermoanaerobaculia</taxon>
        <taxon>Thermoanaerobaculales</taxon>
        <taxon>Thermoanaerobaculaceae</taxon>
        <taxon>Thermoanaerobaculum</taxon>
    </lineage>
</organism>
<gene>
    <name evidence="1" type="ORF">EG19_09165</name>
</gene>
<protein>
    <recommendedName>
        <fullName evidence="3">DUF2007 domain-containing protein</fullName>
    </recommendedName>
</protein>
<accession>A0A062XVB3</accession>
<dbReference type="AlphaFoldDB" id="A0A062XVB3"/>
<name>A0A062XVB3_9BACT</name>
<evidence type="ECO:0008006" key="3">
    <source>
        <dbReference type="Google" id="ProtNLM"/>
    </source>
</evidence>
<proteinExistence type="predicted"/>
<dbReference type="RefSeq" id="WP_038046703.1">
    <property type="nucleotide sequence ID" value="NZ_JMFG01000004.1"/>
</dbReference>
<keyword evidence="2" id="KW-1185">Reference proteome</keyword>
<reference evidence="1 2" key="1">
    <citation type="submission" date="2014-04" db="EMBL/GenBank/DDBJ databases">
        <title>The Genome Sequence of Thermoanaerobaculum aquaticum MP-01, The First Cultivated Group 23 Acidobacterium.</title>
        <authorList>
            <person name="Stamps B.W."/>
            <person name="Losey N.A."/>
            <person name="Lawson P.A."/>
            <person name="Stevenson B.S."/>
        </authorList>
    </citation>
    <scope>NUCLEOTIDE SEQUENCE [LARGE SCALE GENOMIC DNA]</scope>
    <source>
        <strain evidence="1 2">MP-01</strain>
    </source>
</reference>
<evidence type="ECO:0000313" key="1">
    <source>
        <dbReference type="EMBL" id="KDA54808.1"/>
    </source>
</evidence>
<comment type="caution">
    <text evidence="1">The sequence shown here is derived from an EMBL/GenBank/DDBJ whole genome shotgun (WGS) entry which is preliminary data.</text>
</comment>
<dbReference type="Proteomes" id="UP000027284">
    <property type="component" value="Unassembled WGS sequence"/>
</dbReference>
<dbReference type="STRING" id="1312852.EG19_09165"/>
<dbReference type="EMBL" id="JMFG01000004">
    <property type="protein sequence ID" value="KDA54808.1"/>
    <property type="molecule type" value="Genomic_DNA"/>
</dbReference>
<sequence>MLKAPKLLWEEPGAMPRYCEQCDTYFGDSFAVCPLCGGELPLATTLQEETWVVVGTARNPADAEILGGLLAAREIPHVVANRGVSQYPAPDAGMELYLLLVPDSFAAAVQELQAAAERGELSVTDKDLEEEA</sequence>
<evidence type="ECO:0000313" key="2">
    <source>
        <dbReference type="Proteomes" id="UP000027284"/>
    </source>
</evidence>